<feature type="domain" description="NAD-dependent epimerase/dehydratase" evidence="2">
    <location>
        <begin position="3"/>
        <end position="217"/>
    </location>
</feature>
<proteinExistence type="inferred from homology"/>
<dbReference type="InterPro" id="IPR001509">
    <property type="entry name" value="Epimerase_deHydtase"/>
</dbReference>
<reference evidence="4 5" key="1">
    <citation type="submission" date="2019-07" db="EMBL/GenBank/DDBJ databases">
        <title>Allobacillus sp. nov. SKP isolated from shrimp paste of Euphausiacea.</title>
        <authorList>
            <person name="Kanchanasin P."/>
            <person name="Tanasupawat S."/>
            <person name="Shi W."/>
            <person name="Wu L."/>
            <person name="Ma J."/>
        </authorList>
    </citation>
    <scope>NUCLEOTIDE SEQUENCE [LARGE SCALE GENOMIC DNA]</scope>
    <source>
        <strain evidence="4 5">SKP4-8</strain>
    </source>
</reference>
<evidence type="ECO:0000259" key="2">
    <source>
        <dbReference type="Pfam" id="PF01370"/>
    </source>
</evidence>
<evidence type="ECO:0000256" key="1">
    <source>
        <dbReference type="ARBA" id="ARBA00009353"/>
    </source>
</evidence>
<protein>
    <submittedName>
        <fullName evidence="4">TIGR01777 family protein</fullName>
    </submittedName>
</protein>
<dbReference type="AlphaFoldDB" id="A0A556PP54"/>
<sequence>MRIMIAGGTGFVGRQLIDHFRNPENMIYVLTRHPEKHKDEPYVKYIEWLTPDSQPEIPIQQVDVCINLAGESLNSGRWTEERKRSILESRMTTTREFIRIMDTLKTKPEVYINASAIGYYGTSTEKIFTENTIVAGRDFLAEVCDVWEAEAQAAEELGIRTVLTRFGLILDRNNGVLPLFALPYQMMVGGKVGSGEQWMSWIHIQDVVLAIDWIIQNKTISGPVNFTAPKPKRNKDFGKKLAETLNRPTWLSIPSTPVRIALGDMSDLILKGQYVLPRKLQDSGYSFKYRSLDRALDNIYR</sequence>
<comment type="caution">
    <text evidence="4">The sequence shown here is derived from an EMBL/GenBank/DDBJ whole genome shotgun (WGS) entry which is preliminary data.</text>
</comment>
<dbReference type="OrthoDB" id="9801773at2"/>
<comment type="similarity">
    <text evidence="1">Belongs to the NAD(P)-dependent epimerase/dehydratase family. SDR39U1 subfamily.</text>
</comment>
<dbReference type="Pfam" id="PF08338">
    <property type="entry name" value="DUF1731"/>
    <property type="match status" value="1"/>
</dbReference>
<organism evidence="4 5">
    <name type="scientific">Allobacillus salarius</name>
    <dbReference type="NCBI Taxonomy" id="1955272"/>
    <lineage>
        <taxon>Bacteria</taxon>
        <taxon>Bacillati</taxon>
        <taxon>Bacillota</taxon>
        <taxon>Bacilli</taxon>
        <taxon>Bacillales</taxon>
        <taxon>Bacillaceae</taxon>
        <taxon>Allobacillus</taxon>
    </lineage>
</organism>
<accession>A0A556PP54</accession>
<keyword evidence="5" id="KW-1185">Reference proteome</keyword>
<dbReference type="NCBIfam" id="TIGR01777">
    <property type="entry name" value="yfcH"/>
    <property type="match status" value="1"/>
</dbReference>
<dbReference type="Pfam" id="PF01370">
    <property type="entry name" value="Epimerase"/>
    <property type="match status" value="1"/>
</dbReference>
<dbReference type="Proteomes" id="UP000316425">
    <property type="component" value="Unassembled WGS sequence"/>
</dbReference>
<gene>
    <name evidence="4" type="ORF">FPQ13_04705</name>
</gene>
<evidence type="ECO:0000259" key="3">
    <source>
        <dbReference type="Pfam" id="PF08338"/>
    </source>
</evidence>
<name>A0A556PP54_9BACI</name>
<evidence type="ECO:0000313" key="5">
    <source>
        <dbReference type="Proteomes" id="UP000316425"/>
    </source>
</evidence>
<evidence type="ECO:0000313" key="4">
    <source>
        <dbReference type="EMBL" id="TSJ66176.1"/>
    </source>
</evidence>
<dbReference type="PANTHER" id="PTHR11092:SF0">
    <property type="entry name" value="EPIMERASE FAMILY PROTEIN SDR39U1"/>
    <property type="match status" value="1"/>
</dbReference>
<dbReference type="CDD" id="cd05242">
    <property type="entry name" value="SDR_a8"/>
    <property type="match status" value="1"/>
</dbReference>
<dbReference type="Gene3D" id="3.40.50.720">
    <property type="entry name" value="NAD(P)-binding Rossmann-like Domain"/>
    <property type="match status" value="1"/>
</dbReference>
<dbReference type="SUPFAM" id="SSF51735">
    <property type="entry name" value="NAD(P)-binding Rossmann-fold domains"/>
    <property type="match status" value="1"/>
</dbReference>
<feature type="domain" description="DUF1731" evidence="3">
    <location>
        <begin position="253"/>
        <end position="299"/>
    </location>
</feature>
<dbReference type="InterPro" id="IPR036291">
    <property type="entry name" value="NAD(P)-bd_dom_sf"/>
</dbReference>
<dbReference type="InterPro" id="IPR010099">
    <property type="entry name" value="SDR39U1"/>
</dbReference>
<dbReference type="EMBL" id="VMHE01000005">
    <property type="protein sequence ID" value="TSJ66176.1"/>
    <property type="molecule type" value="Genomic_DNA"/>
</dbReference>
<dbReference type="InterPro" id="IPR013549">
    <property type="entry name" value="DUF1731"/>
</dbReference>
<dbReference type="PANTHER" id="PTHR11092">
    <property type="entry name" value="SUGAR NUCLEOTIDE EPIMERASE RELATED"/>
    <property type="match status" value="1"/>
</dbReference>